<accession>A0ABU0ELV4</accession>
<protein>
    <submittedName>
        <fullName evidence="9">Iron complex transport system permease protein</fullName>
    </submittedName>
</protein>
<evidence type="ECO:0000256" key="4">
    <source>
        <dbReference type="ARBA" id="ARBA00022475"/>
    </source>
</evidence>
<dbReference type="InterPro" id="IPR000522">
    <property type="entry name" value="ABC_transptr_permease_BtuC"/>
</dbReference>
<dbReference type="EMBL" id="JAUSUT010000001">
    <property type="protein sequence ID" value="MDQ0376261.1"/>
    <property type="molecule type" value="Genomic_DNA"/>
</dbReference>
<feature type="transmembrane region" description="Helical" evidence="8">
    <location>
        <begin position="244"/>
        <end position="273"/>
    </location>
</feature>
<evidence type="ECO:0000256" key="8">
    <source>
        <dbReference type="SAM" id="Phobius"/>
    </source>
</evidence>
<dbReference type="PANTHER" id="PTHR30472">
    <property type="entry name" value="FERRIC ENTEROBACTIN TRANSPORT SYSTEM PERMEASE PROTEIN"/>
    <property type="match status" value="1"/>
</dbReference>
<evidence type="ECO:0000256" key="1">
    <source>
        <dbReference type="ARBA" id="ARBA00004651"/>
    </source>
</evidence>
<feature type="transmembrane region" description="Helical" evidence="8">
    <location>
        <begin position="204"/>
        <end position="224"/>
    </location>
</feature>
<evidence type="ECO:0000313" key="10">
    <source>
        <dbReference type="Proteomes" id="UP001229651"/>
    </source>
</evidence>
<name>A0ABU0ELV4_9PSEU</name>
<feature type="transmembrane region" description="Helical" evidence="8">
    <location>
        <begin position="154"/>
        <end position="174"/>
    </location>
</feature>
<keyword evidence="10" id="KW-1185">Reference proteome</keyword>
<evidence type="ECO:0000256" key="6">
    <source>
        <dbReference type="ARBA" id="ARBA00022989"/>
    </source>
</evidence>
<evidence type="ECO:0000313" key="9">
    <source>
        <dbReference type="EMBL" id="MDQ0376261.1"/>
    </source>
</evidence>
<comment type="caution">
    <text evidence="9">The sequence shown here is derived from an EMBL/GenBank/DDBJ whole genome shotgun (WGS) entry which is preliminary data.</text>
</comment>
<dbReference type="CDD" id="cd06550">
    <property type="entry name" value="TM_ABC_iron-siderophores_like"/>
    <property type="match status" value="1"/>
</dbReference>
<sequence>MTTVMAVQRRTARRTAVVTLVLAAAVLAVFLLALSIGDFPIALPDVVRTLFGNGTVRDNYIVLRLRLPRALAGLLAGFAFGLSGALFQRVLRNPLASPDVIGVTAGSSLAAVLCLITFGVTGAIVPAAALVGGLVTSVLIYALAWRRGVTGHRLVLVGIGVAALAASAMSYFLTRSDVRIATQALVWITGSFARVSWTEVRMAAVFLVVLVPAALLLGRALSVLQLGDDAAKGLGLRVERVRLGLLALAAELCGVATSVGGPIAFVALVSGPIATRVLRTGRPGLLPSALVGALITLLADFAAQHLLSGTHQLPVGVVTGAVGAPYLLFLLATANRGGRS</sequence>
<evidence type="ECO:0000256" key="3">
    <source>
        <dbReference type="ARBA" id="ARBA00022448"/>
    </source>
</evidence>
<dbReference type="Gene3D" id="1.10.3470.10">
    <property type="entry name" value="ABC transporter involved in vitamin B12 uptake, BtuC"/>
    <property type="match status" value="1"/>
</dbReference>
<dbReference type="SUPFAM" id="SSF81345">
    <property type="entry name" value="ABC transporter involved in vitamin B12 uptake, BtuC"/>
    <property type="match status" value="1"/>
</dbReference>
<feature type="transmembrane region" description="Helical" evidence="8">
    <location>
        <begin position="124"/>
        <end position="142"/>
    </location>
</feature>
<feature type="transmembrane region" description="Helical" evidence="8">
    <location>
        <begin position="68"/>
        <end position="87"/>
    </location>
</feature>
<dbReference type="RefSeq" id="WP_306988034.1">
    <property type="nucleotide sequence ID" value="NZ_JAUSUT010000001.1"/>
</dbReference>
<evidence type="ECO:0000256" key="5">
    <source>
        <dbReference type="ARBA" id="ARBA00022692"/>
    </source>
</evidence>
<comment type="subcellular location">
    <subcellularLocation>
        <location evidence="1">Cell membrane</location>
        <topology evidence="1">Multi-pass membrane protein</topology>
    </subcellularLocation>
</comment>
<keyword evidence="7 8" id="KW-0472">Membrane</keyword>
<organism evidence="9 10">
    <name type="scientific">Amycolatopsis thermophila</name>
    <dbReference type="NCBI Taxonomy" id="206084"/>
    <lineage>
        <taxon>Bacteria</taxon>
        <taxon>Bacillati</taxon>
        <taxon>Actinomycetota</taxon>
        <taxon>Actinomycetes</taxon>
        <taxon>Pseudonocardiales</taxon>
        <taxon>Pseudonocardiaceae</taxon>
        <taxon>Amycolatopsis</taxon>
    </lineage>
</organism>
<feature type="transmembrane region" description="Helical" evidence="8">
    <location>
        <begin position="285"/>
        <end position="307"/>
    </location>
</feature>
<proteinExistence type="inferred from homology"/>
<dbReference type="InterPro" id="IPR037294">
    <property type="entry name" value="ABC_BtuC-like"/>
</dbReference>
<feature type="transmembrane region" description="Helical" evidence="8">
    <location>
        <begin position="99"/>
        <end position="118"/>
    </location>
</feature>
<gene>
    <name evidence="9" type="ORF">FB470_000255</name>
</gene>
<keyword evidence="6 8" id="KW-1133">Transmembrane helix</keyword>
<keyword evidence="5 8" id="KW-0812">Transmembrane</keyword>
<keyword evidence="3" id="KW-0813">Transport</keyword>
<comment type="similarity">
    <text evidence="2">Belongs to the binding-protein-dependent transport system permease family. FecCD subfamily.</text>
</comment>
<evidence type="ECO:0000256" key="2">
    <source>
        <dbReference type="ARBA" id="ARBA00007935"/>
    </source>
</evidence>
<reference evidence="9 10" key="1">
    <citation type="submission" date="2023-07" db="EMBL/GenBank/DDBJ databases">
        <title>Sequencing the genomes of 1000 actinobacteria strains.</title>
        <authorList>
            <person name="Klenk H.-P."/>
        </authorList>
    </citation>
    <scope>NUCLEOTIDE SEQUENCE [LARGE SCALE GENOMIC DNA]</scope>
    <source>
        <strain evidence="9 10">DSM 45805</strain>
    </source>
</reference>
<keyword evidence="4" id="KW-1003">Cell membrane</keyword>
<dbReference type="Proteomes" id="UP001229651">
    <property type="component" value="Unassembled WGS sequence"/>
</dbReference>
<feature type="transmembrane region" description="Helical" evidence="8">
    <location>
        <begin position="313"/>
        <end position="334"/>
    </location>
</feature>
<evidence type="ECO:0000256" key="7">
    <source>
        <dbReference type="ARBA" id="ARBA00023136"/>
    </source>
</evidence>
<dbReference type="PANTHER" id="PTHR30472:SF24">
    <property type="entry name" value="FERRIC ENTEROBACTIN TRANSPORT SYSTEM PERMEASE PROTEIN FEPG"/>
    <property type="match status" value="1"/>
</dbReference>
<dbReference type="Pfam" id="PF01032">
    <property type="entry name" value="FecCD"/>
    <property type="match status" value="1"/>
</dbReference>
<feature type="transmembrane region" description="Helical" evidence="8">
    <location>
        <begin position="180"/>
        <end position="197"/>
    </location>
</feature>